<dbReference type="Gene3D" id="1.10.238.10">
    <property type="entry name" value="EF-hand"/>
    <property type="match status" value="2"/>
</dbReference>
<dbReference type="GO" id="GO:0016460">
    <property type="term" value="C:myosin II complex"/>
    <property type="evidence" value="ECO:0007669"/>
    <property type="project" value="TreeGrafter"/>
</dbReference>
<dbReference type="AlphaFoldDB" id="A0A7I8VPX0"/>
<dbReference type="OrthoDB" id="26525at2759"/>
<dbReference type="Proteomes" id="UP000549394">
    <property type="component" value="Unassembled WGS sequence"/>
</dbReference>
<dbReference type="InterPro" id="IPR011992">
    <property type="entry name" value="EF-hand-dom_pair"/>
</dbReference>
<evidence type="ECO:0000259" key="2">
    <source>
        <dbReference type="PROSITE" id="PS50222"/>
    </source>
</evidence>
<evidence type="ECO:0000313" key="3">
    <source>
        <dbReference type="EMBL" id="CAD5116641.1"/>
    </source>
</evidence>
<dbReference type="SUPFAM" id="SSF47473">
    <property type="entry name" value="EF-hand"/>
    <property type="match status" value="1"/>
</dbReference>
<sequence length="155" mass="17129">MAAPKPVQLSSEDIQKLKQAFMLHDYNKSSSISSRDIGSVIRSVGLKPAEGEVDEIRAEVDAAGGKCDLQMLVKLISRIVTQPDNYSGRDLSLVFGQFDTSKSNLIPLDQFRHLMTSVGEKFLDEEVDELLKCTGCLQNGMVNYDKFIKVVMGKA</sequence>
<dbReference type="InterPro" id="IPR050230">
    <property type="entry name" value="CALM/Myosin/TropC-like"/>
</dbReference>
<reference evidence="3 4" key="1">
    <citation type="submission" date="2020-08" db="EMBL/GenBank/DDBJ databases">
        <authorList>
            <person name="Hejnol A."/>
        </authorList>
    </citation>
    <scope>NUCLEOTIDE SEQUENCE [LARGE SCALE GENOMIC DNA]</scope>
</reference>
<dbReference type="PROSITE" id="PS50222">
    <property type="entry name" value="EF_HAND_2"/>
    <property type="match status" value="1"/>
</dbReference>
<comment type="caution">
    <text evidence="3">The sequence shown here is derived from an EMBL/GenBank/DDBJ whole genome shotgun (WGS) entry which is preliminary data.</text>
</comment>
<keyword evidence="4" id="KW-1185">Reference proteome</keyword>
<accession>A0A7I8VPX0</accession>
<organism evidence="3 4">
    <name type="scientific">Dimorphilus gyrociliatus</name>
    <dbReference type="NCBI Taxonomy" id="2664684"/>
    <lineage>
        <taxon>Eukaryota</taxon>
        <taxon>Metazoa</taxon>
        <taxon>Spiralia</taxon>
        <taxon>Lophotrochozoa</taxon>
        <taxon>Annelida</taxon>
        <taxon>Polychaeta</taxon>
        <taxon>Polychaeta incertae sedis</taxon>
        <taxon>Dinophilidae</taxon>
        <taxon>Dimorphilus</taxon>
    </lineage>
</organism>
<dbReference type="Pfam" id="PF13499">
    <property type="entry name" value="EF-hand_7"/>
    <property type="match status" value="1"/>
</dbReference>
<dbReference type="PANTHER" id="PTHR23048">
    <property type="entry name" value="MYOSIN LIGHT CHAIN 1, 3"/>
    <property type="match status" value="1"/>
</dbReference>
<feature type="domain" description="EF-hand" evidence="2">
    <location>
        <begin position="12"/>
        <end position="47"/>
    </location>
</feature>
<dbReference type="FunFam" id="1.10.238.10:FF:000178">
    <property type="entry name" value="Calmodulin-2 A"/>
    <property type="match status" value="1"/>
</dbReference>
<keyword evidence="1" id="KW-0677">Repeat</keyword>
<name>A0A7I8VPX0_9ANNE</name>
<proteinExistence type="predicted"/>
<evidence type="ECO:0000313" key="4">
    <source>
        <dbReference type="Proteomes" id="UP000549394"/>
    </source>
</evidence>
<dbReference type="PANTHER" id="PTHR23048:SF0">
    <property type="entry name" value="CALMODULIN LIKE 3"/>
    <property type="match status" value="1"/>
</dbReference>
<dbReference type="InterPro" id="IPR002048">
    <property type="entry name" value="EF_hand_dom"/>
</dbReference>
<protein>
    <submittedName>
        <fullName evidence="3">DgyrCDS5512</fullName>
    </submittedName>
</protein>
<dbReference type="EMBL" id="CAJFCJ010000006">
    <property type="protein sequence ID" value="CAD5116641.1"/>
    <property type="molecule type" value="Genomic_DNA"/>
</dbReference>
<gene>
    <name evidence="3" type="ORF">DGYR_LOCUS5245</name>
</gene>
<dbReference type="GO" id="GO:0005509">
    <property type="term" value="F:calcium ion binding"/>
    <property type="evidence" value="ECO:0007669"/>
    <property type="project" value="InterPro"/>
</dbReference>
<evidence type="ECO:0000256" key="1">
    <source>
        <dbReference type="ARBA" id="ARBA00022737"/>
    </source>
</evidence>